<keyword evidence="2" id="KW-1185">Reference proteome</keyword>
<dbReference type="Proteomes" id="UP000230069">
    <property type="component" value="Unassembled WGS sequence"/>
</dbReference>
<dbReference type="PANTHER" id="PTHR34120">
    <property type="entry name" value="EXPRESSED PROTEIN"/>
    <property type="match status" value="1"/>
</dbReference>
<dbReference type="FunCoup" id="A0A2G5CBL0">
    <property type="interactions" value="684"/>
</dbReference>
<dbReference type="EMBL" id="KZ305089">
    <property type="protein sequence ID" value="PIA28247.1"/>
    <property type="molecule type" value="Genomic_DNA"/>
</dbReference>
<dbReference type="PANTHER" id="PTHR34120:SF2">
    <property type="entry name" value="OS01G0860900 PROTEIN"/>
    <property type="match status" value="1"/>
</dbReference>
<dbReference type="InParanoid" id="A0A2G5CBL0"/>
<name>A0A2G5CBL0_AQUCA</name>
<protein>
    <submittedName>
        <fullName evidence="1">Uncharacterized protein</fullName>
    </submittedName>
</protein>
<sequence>MPQVDLETLVCGGNNNDRKIACEPNLSSDIPTDFPAESYFVSKEDEFDWFDRNAVYERKGSTKGNTNPNSNSKRYSLKSKASIIGLPKLQKTTYLDLKFRRNCKPVPANARYFAKRSRSLGKSSVQLNEPSSPKVSCIGRVRSKRDRSRRLRLQLAKEKNLPAAAASLRSEKAGLWRSFKAVLHLGRRKDNSVNGERETIPMEKLKPLPKIIVTSEKCSLSVNEPPSLGGLKRFVSGRRSDSFGRSDVDLAMNECDSPEEESSVWGRRGVGPGMVVSCDREWECVGPASV</sequence>
<dbReference type="AlphaFoldDB" id="A0A2G5CBL0"/>
<dbReference type="OrthoDB" id="696504at2759"/>
<dbReference type="STRING" id="218851.A0A2G5CBL0"/>
<organism evidence="1 2">
    <name type="scientific">Aquilegia coerulea</name>
    <name type="common">Rocky mountain columbine</name>
    <dbReference type="NCBI Taxonomy" id="218851"/>
    <lineage>
        <taxon>Eukaryota</taxon>
        <taxon>Viridiplantae</taxon>
        <taxon>Streptophyta</taxon>
        <taxon>Embryophyta</taxon>
        <taxon>Tracheophyta</taxon>
        <taxon>Spermatophyta</taxon>
        <taxon>Magnoliopsida</taxon>
        <taxon>Ranunculales</taxon>
        <taxon>Ranunculaceae</taxon>
        <taxon>Thalictroideae</taxon>
        <taxon>Aquilegia</taxon>
    </lineage>
</organism>
<proteinExistence type="predicted"/>
<gene>
    <name evidence="1" type="ORF">AQUCO_07200121v1</name>
</gene>
<reference evidence="1 2" key="1">
    <citation type="submission" date="2017-09" db="EMBL/GenBank/DDBJ databases">
        <title>WGS assembly of Aquilegia coerulea Goldsmith.</title>
        <authorList>
            <person name="Hodges S."/>
            <person name="Kramer E."/>
            <person name="Nordborg M."/>
            <person name="Tomkins J."/>
            <person name="Borevitz J."/>
            <person name="Derieg N."/>
            <person name="Yan J."/>
            <person name="Mihaltcheva S."/>
            <person name="Hayes R.D."/>
            <person name="Rokhsar D."/>
        </authorList>
    </citation>
    <scope>NUCLEOTIDE SEQUENCE [LARGE SCALE GENOMIC DNA]</scope>
    <source>
        <strain evidence="2">cv. Goldsmith</strain>
    </source>
</reference>
<accession>A0A2G5CBL0</accession>
<evidence type="ECO:0000313" key="2">
    <source>
        <dbReference type="Proteomes" id="UP000230069"/>
    </source>
</evidence>
<evidence type="ECO:0000313" key="1">
    <source>
        <dbReference type="EMBL" id="PIA28247.1"/>
    </source>
</evidence>